<evidence type="ECO:0000313" key="3">
    <source>
        <dbReference type="Proteomes" id="UP001372526"/>
    </source>
</evidence>
<comment type="caution">
    <text evidence="2">The sequence shown here is derived from an EMBL/GenBank/DDBJ whole genome shotgun (WGS) entry which is preliminary data.</text>
</comment>
<dbReference type="InterPro" id="IPR034660">
    <property type="entry name" value="DinB/YfiT-like"/>
</dbReference>
<keyword evidence="3" id="KW-1185">Reference proteome</keyword>
<dbReference type="InterPro" id="IPR024775">
    <property type="entry name" value="DinB-like"/>
</dbReference>
<name>A0ABU8FIP8_9BACI</name>
<dbReference type="EMBL" id="JBAWSX010000008">
    <property type="protein sequence ID" value="MEI4802570.1"/>
    <property type="molecule type" value="Genomic_DNA"/>
</dbReference>
<sequence length="161" mass="18886">MNVIDLLLYELDHTYNQDDWYSPIKLALTDLTVEQATWKLDIESMNSIWEIAAHLLYYKERLLFQLQGKKAEYGTNNQDTFAFEGNSQLDWDAFVNKMHEVNQRLGEHIQKLSEADIEKDTSKFSLLKRISGIIRHDAHHAGQIIMIRKLQGAWPVHQEME</sequence>
<dbReference type="Proteomes" id="UP001372526">
    <property type="component" value="Unassembled WGS sequence"/>
</dbReference>
<reference evidence="2 3" key="1">
    <citation type="submission" date="2024-01" db="EMBL/GenBank/DDBJ databases">
        <title>Seven novel Bacillus-like species.</title>
        <authorList>
            <person name="Liu G."/>
        </authorList>
    </citation>
    <scope>NUCLEOTIDE SEQUENCE [LARGE SCALE GENOMIC DNA]</scope>
    <source>
        <strain evidence="2 3">FJAT-51639</strain>
    </source>
</reference>
<dbReference type="RefSeq" id="WP_336473090.1">
    <property type="nucleotide sequence ID" value="NZ_JBAWSX010000008.1"/>
</dbReference>
<accession>A0ABU8FIP8</accession>
<feature type="domain" description="DinB-like" evidence="1">
    <location>
        <begin position="27"/>
        <end position="144"/>
    </location>
</feature>
<dbReference type="SUPFAM" id="SSF109854">
    <property type="entry name" value="DinB/YfiT-like putative metalloenzymes"/>
    <property type="match status" value="1"/>
</dbReference>
<gene>
    <name evidence="2" type="ORF">WAZ07_14835</name>
</gene>
<dbReference type="Pfam" id="PF12867">
    <property type="entry name" value="DinB_2"/>
    <property type="match status" value="1"/>
</dbReference>
<proteinExistence type="predicted"/>
<evidence type="ECO:0000313" key="2">
    <source>
        <dbReference type="EMBL" id="MEI4802570.1"/>
    </source>
</evidence>
<dbReference type="Gene3D" id="1.20.120.450">
    <property type="entry name" value="dinb family like domain"/>
    <property type="match status" value="1"/>
</dbReference>
<organism evidence="2 3">
    <name type="scientific">Bacillus bruguierae</name>
    <dbReference type="NCBI Taxonomy" id="3127667"/>
    <lineage>
        <taxon>Bacteria</taxon>
        <taxon>Bacillati</taxon>
        <taxon>Bacillota</taxon>
        <taxon>Bacilli</taxon>
        <taxon>Bacillales</taxon>
        <taxon>Bacillaceae</taxon>
        <taxon>Bacillus</taxon>
    </lineage>
</organism>
<protein>
    <submittedName>
        <fullName evidence="2">DinB family protein</fullName>
    </submittedName>
</protein>
<evidence type="ECO:0000259" key="1">
    <source>
        <dbReference type="Pfam" id="PF12867"/>
    </source>
</evidence>